<dbReference type="KEGG" id="mrr:Moror_14641"/>
<evidence type="ECO:0000313" key="2">
    <source>
        <dbReference type="EMBL" id="ESK93197.1"/>
    </source>
</evidence>
<feature type="region of interest" description="Disordered" evidence="1">
    <location>
        <begin position="563"/>
        <end position="592"/>
    </location>
</feature>
<dbReference type="AlphaFoldDB" id="V2XHL7"/>
<protein>
    <submittedName>
        <fullName evidence="2">Uncharacterized protein</fullName>
    </submittedName>
</protein>
<accession>V2XHL7</accession>
<comment type="caution">
    <text evidence="2">The sequence shown here is derived from an EMBL/GenBank/DDBJ whole genome shotgun (WGS) entry which is preliminary data.</text>
</comment>
<gene>
    <name evidence="2" type="ORF">Moror_14641</name>
</gene>
<dbReference type="OrthoDB" id="2962963at2759"/>
<dbReference type="Proteomes" id="UP000017559">
    <property type="component" value="Unassembled WGS sequence"/>
</dbReference>
<evidence type="ECO:0000256" key="1">
    <source>
        <dbReference type="SAM" id="MobiDB-lite"/>
    </source>
</evidence>
<organism evidence="2 3">
    <name type="scientific">Moniliophthora roreri (strain MCA 2997)</name>
    <name type="common">Cocoa frosty pod rot fungus</name>
    <name type="synonym">Crinipellis roreri</name>
    <dbReference type="NCBI Taxonomy" id="1381753"/>
    <lineage>
        <taxon>Eukaryota</taxon>
        <taxon>Fungi</taxon>
        <taxon>Dikarya</taxon>
        <taxon>Basidiomycota</taxon>
        <taxon>Agaricomycotina</taxon>
        <taxon>Agaricomycetes</taxon>
        <taxon>Agaricomycetidae</taxon>
        <taxon>Agaricales</taxon>
        <taxon>Marasmiineae</taxon>
        <taxon>Marasmiaceae</taxon>
        <taxon>Moniliophthora</taxon>
    </lineage>
</organism>
<name>V2XHL7_MONRO</name>
<evidence type="ECO:0000313" key="3">
    <source>
        <dbReference type="Proteomes" id="UP000017559"/>
    </source>
</evidence>
<keyword evidence="3" id="KW-1185">Reference proteome</keyword>
<proteinExistence type="predicted"/>
<dbReference type="EMBL" id="AWSO01000222">
    <property type="protein sequence ID" value="ESK93197.1"/>
    <property type="molecule type" value="Genomic_DNA"/>
</dbReference>
<sequence length="615" mass="70245">MFNETQDISISGDVANVVHRDQYNGATTIINRIVRVGRPGRSIVKRERKRHDIDSGYNQYREIIRGDIHKLEQICEDNRNWEWEDGQFVETSYRRTEREFMATTEYLRQSHFMGKMPKRFAIALFPLSDCLLIVFAGLEEGVHEIDPAALLQLFAINRSKVPTLLFYDEWLPLGHLDSKMEGRFWEGYYLRVYILAWQERVGLCSATNLKNQLTCPQLLPNSSESRLWLNSQTGHVSSGPIGPLAGRALTSVLYNCEDMPSAIEMATMDTCLRFFNETGAGNLDYDVLEYAHEQSSFTCIESLLGIDSPDDHTHIFWKKSTRRGLWYCHFCDHIACDEVQDFIGKLRLETVYSGAQLEKIAIVKEGFAYTWTASPGGLSNHTLIDNGLTRFQFNVGIQHLGSTYFDTSILAKAWLSHAHRSDLFTSGSETYFRPHLEVFLHLEPRRKQFGVSDLKTLPIVYLFLRPPPLYLADIDSWLSHVSFWSFDKNGTSEIPETECERLGLPYITLQVYFSLRAWPKHVYDGLHVWQVTRGFDPTTADFARSLGLPILEPAITQFESVAEEEEPSPTPDHSPSQDSASDETAAEKEETAFSQISSWFSWTATPQSDFSAFAI</sequence>
<reference evidence="2 3" key="1">
    <citation type="journal article" date="2014" name="BMC Genomics">
        <title>Genome and secretome analysis of the hemibiotrophic fungal pathogen, Moniliophthora roreri, which causes frosty pod rot disease of cacao: mechanisms of the biotrophic and necrotrophic phases.</title>
        <authorList>
            <person name="Meinhardt L.W."/>
            <person name="Costa G.G.L."/>
            <person name="Thomazella D.P.T."/>
            <person name="Teixeira P.J.P.L."/>
            <person name="Carazzolle M.F."/>
            <person name="Schuster S.C."/>
            <person name="Carlson J.E."/>
            <person name="Guiltinan M.J."/>
            <person name="Mieczkowski P."/>
            <person name="Farmer A."/>
            <person name="Ramaraj T."/>
            <person name="Crozier J."/>
            <person name="Davis R.E."/>
            <person name="Shao J."/>
            <person name="Melnick R.L."/>
            <person name="Pereira G.A.G."/>
            <person name="Bailey B.A."/>
        </authorList>
    </citation>
    <scope>NUCLEOTIDE SEQUENCE [LARGE SCALE GENOMIC DNA]</scope>
    <source>
        <strain evidence="2 3">MCA 2997</strain>
    </source>
</reference>
<dbReference type="HOGENOM" id="CLU_023750_1_0_1"/>